<sequence>MPTQRGFVRHVYHRQAHVNLETWYTEVLEVNVHQKSNGQVADANGYMVLRGPMRKVPYSSLNGWGLYPDIIPFKWRESTIDAILLMAQGCAAAEPGERATRKCYYLILEPASAKATFTRVGVFCAFSSERVFDHQNNLRRGTGRTNTANTAPSWPARNHVSVQQSGPPSTGTRRRHLQRRGCKSGWATS</sequence>
<dbReference type="AlphaFoldDB" id="A0A6G1HSL3"/>
<dbReference type="Proteomes" id="UP000799640">
    <property type="component" value="Unassembled WGS sequence"/>
</dbReference>
<reference evidence="2" key="1">
    <citation type="journal article" date="2020" name="Stud. Mycol.">
        <title>101 Dothideomycetes genomes: a test case for predicting lifestyles and emergence of pathogens.</title>
        <authorList>
            <person name="Haridas S."/>
            <person name="Albert R."/>
            <person name="Binder M."/>
            <person name="Bloem J."/>
            <person name="Labutti K."/>
            <person name="Salamov A."/>
            <person name="Andreopoulos B."/>
            <person name="Baker S."/>
            <person name="Barry K."/>
            <person name="Bills G."/>
            <person name="Bluhm B."/>
            <person name="Cannon C."/>
            <person name="Castanera R."/>
            <person name="Culley D."/>
            <person name="Daum C."/>
            <person name="Ezra D."/>
            <person name="Gonzalez J."/>
            <person name="Henrissat B."/>
            <person name="Kuo A."/>
            <person name="Liang C."/>
            <person name="Lipzen A."/>
            <person name="Lutzoni F."/>
            <person name="Magnuson J."/>
            <person name="Mondo S."/>
            <person name="Nolan M."/>
            <person name="Ohm R."/>
            <person name="Pangilinan J."/>
            <person name="Park H.-J."/>
            <person name="Ramirez L."/>
            <person name="Alfaro M."/>
            <person name="Sun H."/>
            <person name="Tritt A."/>
            <person name="Yoshinaga Y."/>
            <person name="Zwiers L.-H."/>
            <person name="Turgeon B."/>
            <person name="Goodwin S."/>
            <person name="Spatafora J."/>
            <person name="Crous P."/>
            <person name="Grigoriev I."/>
        </authorList>
    </citation>
    <scope>NUCLEOTIDE SEQUENCE</scope>
    <source>
        <strain evidence="2">CBS 262.69</strain>
    </source>
</reference>
<feature type="compositionally biased region" description="Polar residues" evidence="1">
    <location>
        <begin position="160"/>
        <end position="171"/>
    </location>
</feature>
<proteinExistence type="predicted"/>
<protein>
    <submittedName>
        <fullName evidence="2">Uncharacterized protein</fullName>
    </submittedName>
</protein>
<keyword evidence="3" id="KW-1185">Reference proteome</keyword>
<feature type="compositionally biased region" description="Basic residues" evidence="1">
    <location>
        <begin position="172"/>
        <end position="182"/>
    </location>
</feature>
<evidence type="ECO:0000313" key="2">
    <source>
        <dbReference type="EMBL" id="KAF2399048.1"/>
    </source>
</evidence>
<dbReference type="EMBL" id="ML996698">
    <property type="protein sequence ID" value="KAF2399048.1"/>
    <property type="molecule type" value="Genomic_DNA"/>
</dbReference>
<evidence type="ECO:0000256" key="1">
    <source>
        <dbReference type="SAM" id="MobiDB-lite"/>
    </source>
</evidence>
<evidence type="ECO:0000313" key="3">
    <source>
        <dbReference type="Proteomes" id="UP000799640"/>
    </source>
</evidence>
<feature type="compositionally biased region" description="Low complexity" evidence="1">
    <location>
        <begin position="138"/>
        <end position="151"/>
    </location>
</feature>
<accession>A0A6G1HSL3</accession>
<gene>
    <name evidence="2" type="ORF">EJ06DRAFT_68542</name>
</gene>
<feature type="region of interest" description="Disordered" evidence="1">
    <location>
        <begin position="138"/>
        <end position="189"/>
    </location>
</feature>
<organism evidence="2 3">
    <name type="scientific">Trichodelitschia bisporula</name>
    <dbReference type="NCBI Taxonomy" id="703511"/>
    <lineage>
        <taxon>Eukaryota</taxon>
        <taxon>Fungi</taxon>
        <taxon>Dikarya</taxon>
        <taxon>Ascomycota</taxon>
        <taxon>Pezizomycotina</taxon>
        <taxon>Dothideomycetes</taxon>
        <taxon>Dothideomycetes incertae sedis</taxon>
        <taxon>Phaeotrichales</taxon>
        <taxon>Phaeotrichaceae</taxon>
        <taxon>Trichodelitschia</taxon>
    </lineage>
</organism>
<name>A0A6G1HSL3_9PEZI</name>